<dbReference type="AlphaFoldDB" id="A0A132B8M0"/>
<organism evidence="2 3">
    <name type="scientific">Mollisia scopiformis</name>
    <name type="common">Conifer needle endophyte fungus</name>
    <name type="synonym">Phialocephala scopiformis</name>
    <dbReference type="NCBI Taxonomy" id="149040"/>
    <lineage>
        <taxon>Eukaryota</taxon>
        <taxon>Fungi</taxon>
        <taxon>Dikarya</taxon>
        <taxon>Ascomycota</taxon>
        <taxon>Pezizomycotina</taxon>
        <taxon>Leotiomycetes</taxon>
        <taxon>Helotiales</taxon>
        <taxon>Mollisiaceae</taxon>
        <taxon>Mollisia</taxon>
    </lineage>
</organism>
<dbReference type="Proteomes" id="UP000070700">
    <property type="component" value="Unassembled WGS sequence"/>
</dbReference>
<dbReference type="EMBL" id="KQ947436">
    <property type="protein sequence ID" value="KUJ08339.1"/>
    <property type="molecule type" value="Genomic_DNA"/>
</dbReference>
<dbReference type="GeneID" id="28823393"/>
<feature type="region of interest" description="Disordered" evidence="1">
    <location>
        <begin position="103"/>
        <end position="123"/>
    </location>
</feature>
<proteinExistence type="predicted"/>
<name>A0A132B8M0_MOLSC</name>
<evidence type="ECO:0000256" key="1">
    <source>
        <dbReference type="SAM" id="MobiDB-lite"/>
    </source>
</evidence>
<reference evidence="2 3" key="1">
    <citation type="submission" date="2015-10" db="EMBL/GenBank/DDBJ databases">
        <title>Full genome of DAOMC 229536 Phialocephala scopiformis, a fungal endophyte of spruce producing the potent anti-insectan compound rugulosin.</title>
        <authorList>
            <consortium name="DOE Joint Genome Institute"/>
            <person name="Walker A.K."/>
            <person name="Frasz S.L."/>
            <person name="Seifert K.A."/>
            <person name="Miller J.D."/>
            <person name="Mondo S.J."/>
            <person name="Labutti K."/>
            <person name="Lipzen A."/>
            <person name="Dockter R."/>
            <person name="Kennedy M."/>
            <person name="Grigoriev I.V."/>
            <person name="Spatafora J.W."/>
        </authorList>
    </citation>
    <scope>NUCLEOTIDE SEQUENCE [LARGE SCALE GENOMIC DNA]</scope>
    <source>
        <strain evidence="2 3">CBS 120377</strain>
    </source>
</reference>
<dbReference type="InParanoid" id="A0A132B8M0"/>
<evidence type="ECO:0000313" key="3">
    <source>
        <dbReference type="Proteomes" id="UP000070700"/>
    </source>
</evidence>
<dbReference type="KEGG" id="psco:LY89DRAFT_677205"/>
<accession>A0A132B8M0</accession>
<protein>
    <submittedName>
        <fullName evidence="2">Uncharacterized protein</fullName>
    </submittedName>
</protein>
<evidence type="ECO:0000313" key="2">
    <source>
        <dbReference type="EMBL" id="KUJ08339.1"/>
    </source>
</evidence>
<sequence>MYRGQYPIGLAYTLCYSRLPPDRPPSNTMSYQFFVRPLPCRIVVVPPHSTANDSLRTGYGEYWVAKRRSANPIRSCGRSLELRSQFQGVSNFMWVRHQSSQIAQAQPDSGSRPDQRYKKPKAPASSFASVHCLSLPSIILQPKRPSLFGDATALIQTILASRFPPSIVPLSYDHQIGLYHRSDYDVAVVWLSKTERVIAYCHVAWQATQHECIVRATSD</sequence>
<dbReference type="RefSeq" id="XP_018062694.1">
    <property type="nucleotide sequence ID" value="XM_018213667.1"/>
</dbReference>
<keyword evidence="3" id="KW-1185">Reference proteome</keyword>
<gene>
    <name evidence="2" type="ORF">LY89DRAFT_677205</name>
</gene>